<evidence type="ECO:0000313" key="1">
    <source>
        <dbReference type="EMBL" id="KAK3736772.1"/>
    </source>
</evidence>
<evidence type="ECO:0000313" key="2">
    <source>
        <dbReference type="Proteomes" id="UP001283361"/>
    </source>
</evidence>
<accession>A0AAE0Y8P0</accession>
<reference evidence="1" key="1">
    <citation type="journal article" date="2023" name="G3 (Bethesda)">
        <title>A reference genome for the long-term kleptoplast-retaining sea slug Elysia crispata morphotype clarki.</title>
        <authorList>
            <person name="Eastman K.E."/>
            <person name="Pendleton A.L."/>
            <person name="Shaikh M.A."/>
            <person name="Suttiyut T."/>
            <person name="Ogas R."/>
            <person name="Tomko P."/>
            <person name="Gavelis G."/>
            <person name="Widhalm J.R."/>
            <person name="Wisecaver J.H."/>
        </authorList>
    </citation>
    <scope>NUCLEOTIDE SEQUENCE</scope>
    <source>
        <strain evidence="1">ECLA1</strain>
    </source>
</reference>
<organism evidence="1 2">
    <name type="scientific">Elysia crispata</name>
    <name type="common">lettuce slug</name>
    <dbReference type="NCBI Taxonomy" id="231223"/>
    <lineage>
        <taxon>Eukaryota</taxon>
        <taxon>Metazoa</taxon>
        <taxon>Spiralia</taxon>
        <taxon>Lophotrochozoa</taxon>
        <taxon>Mollusca</taxon>
        <taxon>Gastropoda</taxon>
        <taxon>Heterobranchia</taxon>
        <taxon>Euthyneura</taxon>
        <taxon>Panpulmonata</taxon>
        <taxon>Sacoglossa</taxon>
        <taxon>Placobranchoidea</taxon>
        <taxon>Plakobranchidae</taxon>
        <taxon>Elysia</taxon>
    </lineage>
</organism>
<keyword evidence="2" id="KW-1185">Reference proteome</keyword>
<dbReference type="AlphaFoldDB" id="A0AAE0Y8P0"/>
<dbReference type="EMBL" id="JAWDGP010006687">
    <property type="protein sequence ID" value="KAK3736772.1"/>
    <property type="molecule type" value="Genomic_DNA"/>
</dbReference>
<comment type="caution">
    <text evidence="1">The sequence shown here is derived from an EMBL/GenBank/DDBJ whole genome shotgun (WGS) entry which is preliminary data.</text>
</comment>
<name>A0AAE0Y8P0_9GAST</name>
<gene>
    <name evidence="1" type="ORF">RRG08_056904</name>
</gene>
<dbReference type="Proteomes" id="UP001283361">
    <property type="component" value="Unassembled WGS sequence"/>
</dbReference>
<protein>
    <submittedName>
        <fullName evidence="1">Uncharacterized protein</fullName>
    </submittedName>
</protein>
<sequence length="75" mass="8368">MTIRLTQTQALHTNLESAQVQLLKQKRMVKSGCVNLQSGEQDDNVAVPVPLMAVEIGDPRNILGVIIDRREDKDQ</sequence>
<proteinExistence type="predicted"/>